<evidence type="ECO:0000259" key="2">
    <source>
        <dbReference type="Pfam" id="PF16043"/>
    </source>
</evidence>
<organism evidence="3">
    <name type="scientific">Graphocephala atropunctata</name>
    <dbReference type="NCBI Taxonomy" id="36148"/>
    <lineage>
        <taxon>Eukaryota</taxon>
        <taxon>Metazoa</taxon>
        <taxon>Ecdysozoa</taxon>
        <taxon>Arthropoda</taxon>
        <taxon>Hexapoda</taxon>
        <taxon>Insecta</taxon>
        <taxon>Pterygota</taxon>
        <taxon>Neoptera</taxon>
        <taxon>Paraneoptera</taxon>
        <taxon>Hemiptera</taxon>
        <taxon>Auchenorrhyncha</taxon>
        <taxon>Membracoidea</taxon>
        <taxon>Cicadellidae</taxon>
        <taxon>Cicadellinae</taxon>
        <taxon>Cicadellini</taxon>
        <taxon>Graphocephala</taxon>
    </lineage>
</organism>
<evidence type="ECO:0000256" key="1">
    <source>
        <dbReference type="SAM" id="Coils"/>
    </source>
</evidence>
<gene>
    <name evidence="3" type="ORF">g.9202</name>
</gene>
<keyword evidence="1" id="KW-0175">Coiled coil</keyword>
<sequence>RLSSVQHDLDNLTQLISSLTEDQDQRQMTVDTLTEQLEVLKISKADKTNMEDILAAKADMSQVHRKVSHDHFETKMEKLSAKMEDAFTRLDVHEDMWQDEVEELKEYIENKMDKTEFAPLKDYVNEKLKQLQDKIKVLAAQRREGEAAGSKRKIIRDVQCISCDNQSVMKPENTLDDVTPAPPLPPSQSVKPFLTYKLDQVRKQQQKLPGKNLHHFEEMLHDSANQPTRSSSAKNGGGGGQLVNRYVGGSHTTTTPHQRVTRTGNFYQTWGPIITAVNSPPPQQPAV</sequence>
<accession>A0A1B6LA21</accession>
<dbReference type="PANTHER" id="PTHR47080:SF1">
    <property type="entry name" value="CHROMOSOME 16 OPEN READING FRAME 96"/>
    <property type="match status" value="1"/>
</dbReference>
<feature type="domain" description="DUF4795" evidence="2">
    <location>
        <begin position="3"/>
        <end position="192"/>
    </location>
</feature>
<name>A0A1B6LA21_9HEMI</name>
<reference evidence="3" key="1">
    <citation type="submission" date="2015-11" db="EMBL/GenBank/DDBJ databases">
        <title>De novo transcriptome assembly of four potential Pierce s Disease insect vectors from Arizona vineyards.</title>
        <authorList>
            <person name="Tassone E.E."/>
        </authorList>
    </citation>
    <scope>NUCLEOTIDE SEQUENCE</scope>
</reference>
<dbReference type="EMBL" id="GEBQ01019405">
    <property type="protein sequence ID" value="JAT20572.1"/>
    <property type="molecule type" value="Transcribed_RNA"/>
</dbReference>
<dbReference type="Pfam" id="PF16043">
    <property type="entry name" value="DUF4795"/>
    <property type="match status" value="1"/>
</dbReference>
<dbReference type="PANTHER" id="PTHR47080">
    <property type="entry name" value="CHROMOSOME 16 OPEN READING FRAME 96"/>
    <property type="match status" value="1"/>
</dbReference>
<dbReference type="AlphaFoldDB" id="A0A1B6LA21"/>
<evidence type="ECO:0000313" key="3">
    <source>
        <dbReference type="EMBL" id="JAT20572.1"/>
    </source>
</evidence>
<dbReference type="InterPro" id="IPR032013">
    <property type="entry name" value="DUF4795"/>
</dbReference>
<feature type="non-terminal residue" evidence="3">
    <location>
        <position position="1"/>
    </location>
</feature>
<proteinExistence type="predicted"/>
<protein>
    <recommendedName>
        <fullName evidence="2">DUF4795 domain-containing protein</fullName>
    </recommendedName>
</protein>
<feature type="coiled-coil region" evidence="1">
    <location>
        <begin position="121"/>
        <end position="148"/>
    </location>
</feature>